<protein>
    <submittedName>
        <fullName evidence="1">Uncharacterized protein</fullName>
    </submittedName>
</protein>
<evidence type="ECO:0000313" key="1">
    <source>
        <dbReference type="EMBL" id="GFS16008.1"/>
    </source>
</evidence>
<dbReference type="EMBL" id="BMAT01009900">
    <property type="protein sequence ID" value="GFS16008.1"/>
    <property type="molecule type" value="Genomic_DNA"/>
</dbReference>
<organism evidence="1 2">
    <name type="scientific">Elysia marginata</name>
    <dbReference type="NCBI Taxonomy" id="1093978"/>
    <lineage>
        <taxon>Eukaryota</taxon>
        <taxon>Metazoa</taxon>
        <taxon>Spiralia</taxon>
        <taxon>Lophotrochozoa</taxon>
        <taxon>Mollusca</taxon>
        <taxon>Gastropoda</taxon>
        <taxon>Heterobranchia</taxon>
        <taxon>Euthyneura</taxon>
        <taxon>Panpulmonata</taxon>
        <taxon>Sacoglossa</taxon>
        <taxon>Placobranchoidea</taxon>
        <taxon>Plakobranchidae</taxon>
        <taxon>Elysia</taxon>
    </lineage>
</organism>
<dbReference type="AlphaFoldDB" id="A0AAV4IZP6"/>
<proteinExistence type="predicted"/>
<keyword evidence="2" id="KW-1185">Reference proteome</keyword>
<sequence length="189" mass="21914">MEDAYVMSKCDKLTEGPYVMPSQDGRMEDAYVMSRCDEQTEDPYVMPSQDGRMEDAYVMPRPDEQTAGLYIDMPRCQEIRETIIVLPRLKEEKEGACKLPDLAEERDCFNRKFEQSDLVYKNLVGLHADLKDNTRSMSWQEIRDVSITNKELRHAESEYVNVSQPEGVYVRSFPKANEDIQNVEAKLVQ</sequence>
<reference evidence="1 2" key="1">
    <citation type="journal article" date="2021" name="Elife">
        <title>Chloroplast acquisition without the gene transfer in kleptoplastic sea slugs, Plakobranchus ocellatus.</title>
        <authorList>
            <person name="Maeda T."/>
            <person name="Takahashi S."/>
            <person name="Yoshida T."/>
            <person name="Shimamura S."/>
            <person name="Takaki Y."/>
            <person name="Nagai Y."/>
            <person name="Toyoda A."/>
            <person name="Suzuki Y."/>
            <person name="Arimoto A."/>
            <person name="Ishii H."/>
            <person name="Satoh N."/>
            <person name="Nishiyama T."/>
            <person name="Hasebe M."/>
            <person name="Maruyama T."/>
            <person name="Minagawa J."/>
            <person name="Obokata J."/>
            <person name="Shigenobu S."/>
        </authorList>
    </citation>
    <scope>NUCLEOTIDE SEQUENCE [LARGE SCALE GENOMIC DNA]</scope>
</reference>
<dbReference type="Proteomes" id="UP000762676">
    <property type="component" value="Unassembled WGS sequence"/>
</dbReference>
<accession>A0AAV4IZP6</accession>
<evidence type="ECO:0000313" key="2">
    <source>
        <dbReference type="Proteomes" id="UP000762676"/>
    </source>
</evidence>
<gene>
    <name evidence="1" type="ORF">ElyMa_004947100</name>
</gene>
<comment type="caution">
    <text evidence="1">The sequence shown here is derived from an EMBL/GenBank/DDBJ whole genome shotgun (WGS) entry which is preliminary data.</text>
</comment>
<name>A0AAV4IZP6_9GAST</name>